<dbReference type="InterPro" id="IPR002781">
    <property type="entry name" value="TM_pro_TauE-like"/>
</dbReference>
<evidence type="ECO:0000313" key="6">
    <source>
        <dbReference type="EMBL" id="GGX61394.1"/>
    </source>
</evidence>
<feature type="transmembrane region" description="Helical" evidence="5">
    <location>
        <begin position="69"/>
        <end position="88"/>
    </location>
</feature>
<name>A0A918KHS4_9PROT</name>
<dbReference type="Proteomes" id="UP000600865">
    <property type="component" value="Unassembled WGS sequence"/>
</dbReference>
<evidence type="ECO:0000256" key="1">
    <source>
        <dbReference type="ARBA" id="ARBA00004141"/>
    </source>
</evidence>
<organism evidence="6 7">
    <name type="scientific">Litorimonas cladophorae</name>
    <dbReference type="NCBI Taxonomy" id="1220491"/>
    <lineage>
        <taxon>Bacteria</taxon>
        <taxon>Pseudomonadati</taxon>
        <taxon>Pseudomonadota</taxon>
        <taxon>Alphaproteobacteria</taxon>
        <taxon>Maricaulales</taxon>
        <taxon>Robiginitomaculaceae</taxon>
    </lineage>
</organism>
<dbReference type="EMBL" id="BMYV01000001">
    <property type="protein sequence ID" value="GGX61394.1"/>
    <property type="molecule type" value="Genomic_DNA"/>
</dbReference>
<dbReference type="Pfam" id="PF01925">
    <property type="entry name" value="TauE"/>
    <property type="match status" value="1"/>
</dbReference>
<evidence type="ECO:0000313" key="7">
    <source>
        <dbReference type="Proteomes" id="UP000600865"/>
    </source>
</evidence>
<protein>
    <recommendedName>
        <fullName evidence="5">Probable membrane transporter protein</fullName>
    </recommendedName>
</protein>
<feature type="transmembrane region" description="Helical" evidence="5">
    <location>
        <begin position="194"/>
        <end position="215"/>
    </location>
</feature>
<evidence type="ECO:0000256" key="2">
    <source>
        <dbReference type="ARBA" id="ARBA00022692"/>
    </source>
</evidence>
<gene>
    <name evidence="6" type="ORF">GCM10011309_09180</name>
</gene>
<dbReference type="GO" id="GO:0005886">
    <property type="term" value="C:plasma membrane"/>
    <property type="evidence" value="ECO:0007669"/>
    <property type="project" value="UniProtKB-SubCell"/>
</dbReference>
<dbReference type="AlphaFoldDB" id="A0A918KHS4"/>
<keyword evidence="7" id="KW-1185">Reference proteome</keyword>
<sequence>MQTGLLIILAAGLCAVISGLFGMAGGLVFMGIIASLMSVSAAMVVHGVVQSVSNGSRSTILREYIRWDILGWQLLGALPAIALMIWAAFTPDKAQLFLALGLIPLLLWLPRKLLAGDAEKPAHAVLCGAMVMGLNLSAGVAGPALDFFYVKTTLTRKAIVATKAVTMFASHLVKIAYFGIPLLKLSGVNDLPPIWVLIIAMPVVVLGTKLGTLLLERFSDIGFRKYTRILVTIIGAIYVWRGLVLLDFI</sequence>
<dbReference type="RefSeq" id="WP_189581923.1">
    <property type="nucleotide sequence ID" value="NZ_BMYV01000001.1"/>
</dbReference>
<keyword evidence="3 5" id="KW-1133">Transmembrane helix</keyword>
<evidence type="ECO:0000256" key="5">
    <source>
        <dbReference type="RuleBase" id="RU363041"/>
    </source>
</evidence>
<evidence type="ECO:0000256" key="3">
    <source>
        <dbReference type="ARBA" id="ARBA00022989"/>
    </source>
</evidence>
<keyword evidence="5" id="KW-1003">Cell membrane</keyword>
<proteinExistence type="inferred from homology"/>
<evidence type="ECO:0000256" key="4">
    <source>
        <dbReference type="ARBA" id="ARBA00023136"/>
    </source>
</evidence>
<feature type="transmembrane region" description="Helical" evidence="5">
    <location>
        <begin position="28"/>
        <end position="49"/>
    </location>
</feature>
<keyword evidence="4 5" id="KW-0472">Membrane</keyword>
<accession>A0A918KHS4</accession>
<feature type="transmembrane region" description="Helical" evidence="5">
    <location>
        <begin position="227"/>
        <end position="246"/>
    </location>
</feature>
<comment type="caution">
    <text evidence="6">The sequence shown here is derived from an EMBL/GenBank/DDBJ whole genome shotgun (WGS) entry which is preliminary data.</text>
</comment>
<feature type="transmembrane region" description="Helical" evidence="5">
    <location>
        <begin position="122"/>
        <end position="145"/>
    </location>
</feature>
<comment type="subcellular location">
    <subcellularLocation>
        <location evidence="5">Cell membrane</location>
        <topology evidence="5">Multi-pass membrane protein</topology>
    </subcellularLocation>
    <subcellularLocation>
        <location evidence="1">Membrane</location>
        <topology evidence="1">Multi-pass membrane protein</topology>
    </subcellularLocation>
</comment>
<reference evidence="6 7" key="1">
    <citation type="journal article" date="2014" name="Int. J. Syst. Evol. Microbiol.">
        <title>Complete genome sequence of Corynebacterium casei LMG S-19264T (=DSM 44701T), isolated from a smear-ripened cheese.</title>
        <authorList>
            <consortium name="US DOE Joint Genome Institute (JGI-PGF)"/>
            <person name="Walter F."/>
            <person name="Albersmeier A."/>
            <person name="Kalinowski J."/>
            <person name="Ruckert C."/>
        </authorList>
    </citation>
    <scope>NUCLEOTIDE SEQUENCE [LARGE SCALE GENOMIC DNA]</scope>
    <source>
        <strain evidence="6 7">KCTC 23968</strain>
    </source>
</reference>
<comment type="similarity">
    <text evidence="5">Belongs to the 4-toluene sulfonate uptake permease (TSUP) (TC 2.A.102) family.</text>
</comment>
<keyword evidence="2 5" id="KW-0812">Transmembrane</keyword>